<dbReference type="InterPro" id="IPR000772">
    <property type="entry name" value="Ricin_B_lectin"/>
</dbReference>
<accession>A0A8C5AKQ6</accession>
<reference evidence="4" key="1">
    <citation type="submission" date="2025-08" db="UniProtKB">
        <authorList>
            <consortium name="Ensembl"/>
        </authorList>
    </citation>
    <scope>IDENTIFICATION</scope>
</reference>
<keyword evidence="1" id="KW-1133">Transmembrane helix</keyword>
<reference evidence="4" key="2">
    <citation type="submission" date="2025-09" db="UniProtKB">
        <authorList>
            <consortium name="Ensembl"/>
        </authorList>
    </citation>
    <scope>IDENTIFICATION</scope>
</reference>
<dbReference type="Ensembl" id="ENSGMOT00000063042.1">
    <property type="protein sequence ID" value="ENSGMOP00000033766.1"/>
    <property type="gene ID" value="ENSGMOG00000026740.1"/>
</dbReference>
<evidence type="ECO:0000256" key="1">
    <source>
        <dbReference type="SAM" id="Phobius"/>
    </source>
</evidence>
<keyword evidence="5" id="KW-1185">Reference proteome</keyword>
<dbReference type="GeneID" id="115546086"/>
<dbReference type="Gene3D" id="2.80.10.50">
    <property type="match status" value="1"/>
</dbReference>
<dbReference type="InterPro" id="IPR035992">
    <property type="entry name" value="Ricin_B-like_lectins"/>
</dbReference>
<dbReference type="RefSeq" id="XP_030215589.1">
    <property type="nucleotide sequence ID" value="XM_030359729.1"/>
</dbReference>
<name>A0A8C5AKQ6_GADMO</name>
<dbReference type="OMA" id="QEWRWLP"/>
<sequence>MGTSLVLLWVLAALICNEASSFMIRNKLLGKCLQAQVGRPQGRVSTVDCSPTNPLQEWHWQTGSAALVNGHTGQCVTAPAEQYEGVHLQPCADRTEGDGGKNGRRKQAWSCSKRGHLTLQGRGVHLIATKDSALVFLSKEQKQHGNRWLTLDNQTLCREMDDSQRHFQNQGDPLHLVVSPSVISSTKPQPIGDVLGFDDYQKDQVSEPVPLFISTKAPGNPTMVFFTMDYGLSWKITMLVLSSLALVLGTVILILNVYSNRRRKKVVCVLKSFSPREEVSIPGSPVQSERAPLTSHAACLPHTSPSLRGEILIEWKDGTVTPL</sequence>
<dbReference type="PANTHER" id="PTHR36129:SF2">
    <property type="entry name" value="RICIN B LECTIN DOMAIN-CONTAINING PROTEIN"/>
    <property type="match status" value="1"/>
</dbReference>
<evidence type="ECO:0000313" key="4">
    <source>
        <dbReference type="Ensembl" id="ENSGMOP00000033766.1"/>
    </source>
</evidence>
<evidence type="ECO:0000256" key="2">
    <source>
        <dbReference type="SAM" id="SignalP"/>
    </source>
</evidence>
<dbReference type="InterPro" id="IPR052678">
    <property type="entry name" value="OST-beta_subunit"/>
</dbReference>
<gene>
    <name evidence="4" type="primary">LOC115546086</name>
</gene>
<keyword evidence="1" id="KW-0812">Transmembrane</keyword>
<proteinExistence type="predicted"/>
<protein>
    <submittedName>
        <fullName evidence="4">Uncharacterized LOC115546086</fullName>
    </submittedName>
</protein>
<evidence type="ECO:0000259" key="3">
    <source>
        <dbReference type="Pfam" id="PF00652"/>
    </source>
</evidence>
<feature type="domain" description="Ricin B lectin" evidence="3">
    <location>
        <begin position="24"/>
        <end position="94"/>
    </location>
</feature>
<dbReference type="SUPFAM" id="SSF50370">
    <property type="entry name" value="Ricin B-like lectins"/>
    <property type="match status" value="1"/>
</dbReference>
<organism evidence="4 5">
    <name type="scientific">Gadus morhua</name>
    <name type="common">Atlantic cod</name>
    <dbReference type="NCBI Taxonomy" id="8049"/>
    <lineage>
        <taxon>Eukaryota</taxon>
        <taxon>Metazoa</taxon>
        <taxon>Chordata</taxon>
        <taxon>Craniata</taxon>
        <taxon>Vertebrata</taxon>
        <taxon>Euteleostomi</taxon>
        <taxon>Actinopterygii</taxon>
        <taxon>Neopterygii</taxon>
        <taxon>Teleostei</taxon>
        <taxon>Neoteleostei</taxon>
        <taxon>Acanthomorphata</taxon>
        <taxon>Zeiogadaria</taxon>
        <taxon>Gadariae</taxon>
        <taxon>Gadiformes</taxon>
        <taxon>Gadoidei</taxon>
        <taxon>Gadidae</taxon>
        <taxon>Gadus</taxon>
    </lineage>
</organism>
<dbReference type="AlphaFoldDB" id="A0A8C5AKQ6"/>
<dbReference type="Pfam" id="PF00652">
    <property type="entry name" value="Ricin_B_lectin"/>
    <property type="match status" value="1"/>
</dbReference>
<dbReference type="PANTHER" id="PTHR36129">
    <property type="entry name" value="ORGANIC SOLUTE TRANSPORTER SUBUNIT BETA-RELATED"/>
    <property type="match status" value="1"/>
</dbReference>
<dbReference type="PROSITE" id="PS50231">
    <property type="entry name" value="RICIN_B_LECTIN"/>
    <property type="match status" value="1"/>
</dbReference>
<feature type="chain" id="PRO_5046135569" evidence="2">
    <location>
        <begin position="22"/>
        <end position="323"/>
    </location>
</feature>
<keyword evidence="2" id="KW-0732">Signal</keyword>
<dbReference type="Proteomes" id="UP000694546">
    <property type="component" value="Chromosome 6"/>
</dbReference>
<dbReference type="GeneTree" id="ENSGT00530000067979"/>
<keyword evidence="1" id="KW-0472">Membrane</keyword>
<feature type="transmembrane region" description="Helical" evidence="1">
    <location>
        <begin position="232"/>
        <end position="255"/>
    </location>
</feature>
<feature type="signal peptide" evidence="2">
    <location>
        <begin position="1"/>
        <end position="21"/>
    </location>
</feature>
<evidence type="ECO:0000313" key="5">
    <source>
        <dbReference type="Proteomes" id="UP000694546"/>
    </source>
</evidence>
<dbReference type="OrthoDB" id="9899510at2759"/>